<sequence>MDFKYSSVVASGTYRDDALANAIPLRIHKDPYKEIAGSLRAQQDWNSTVSTVQNYQGGLGDPFSFIRVTIPECIPERLEAISYANEYAFLYDDEMENLDLKNFEEGRDGMLHVFRHDALNEKVSEKVRPEKKLQAQILAEMMAIDRTRAVTTMKAWAKFVELASRTRSEPFETLDEYLPSRAIDAGEL</sequence>
<gene>
    <name evidence="1" type="ORF">SLS60_003902</name>
</gene>
<evidence type="ECO:0000313" key="1">
    <source>
        <dbReference type="EMBL" id="KAL1606497.1"/>
    </source>
</evidence>
<reference evidence="1 2" key="1">
    <citation type="submission" date="2024-02" db="EMBL/GenBank/DDBJ databases">
        <title>De novo assembly and annotation of 12 fungi associated with fruit tree decline syndrome in Ontario, Canada.</title>
        <authorList>
            <person name="Sulman M."/>
            <person name="Ellouze W."/>
            <person name="Ilyukhin E."/>
        </authorList>
    </citation>
    <scope>NUCLEOTIDE SEQUENCE [LARGE SCALE GENOMIC DNA]</scope>
    <source>
        <strain evidence="1 2">M42-189</strain>
    </source>
</reference>
<name>A0ABR3RPY6_9PLEO</name>
<dbReference type="Gene3D" id="1.10.600.10">
    <property type="entry name" value="Farnesyl Diphosphate Synthase"/>
    <property type="match status" value="1"/>
</dbReference>
<accession>A0ABR3RPY6</accession>
<evidence type="ECO:0000313" key="2">
    <source>
        <dbReference type="Proteomes" id="UP001521785"/>
    </source>
</evidence>
<keyword evidence="2" id="KW-1185">Reference proteome</keyword>
<dbReference type="EMBL" id="JAKJXO020000004">
    <property type="protein sequence ID" value="KAL1606497.1"/>
    <property type="molecule type" value="Genomic_DNA"/>
</dbReference>
<dbReference type="Proteomes" id="UP001521785">
    <property type="component" value="Unassembled WGS sequence"/>
</dbReference>
<organism evidence="1 2">
    <name type="scientific">Paraconiothyrium brasiliense</name>
    <dbReference type="NCBI Taxonomy" id="300254"/>
    <lineage>
        <taxon>Eukaryota</taxon>
        <taxon>Fungi</taxon>
        <taxon>Dikarya</taxon>
        <taxon>Ascomycota</taxon>
        <taxon>Pezizomycotina</taxon>
        <taxon>Dothideomycetes</taxon>
        <taxon>Pleosporomycetidae</taxon>
        <taxon>Pleosporales</taxon>
        <taxon>Massarineae</taxon>
        <taxon>Didymosphaeriaceae</taxon>
        <taxon>Paraconiothyrium</taxon>
    </lineage>
</organism>
<comment type="caution">
    <text evidence="1">The sequence shown here is derived from an EMBL/GenBank/DDBJ whole genome shotgun (WGS) entry which is preliminary data.</text>
</comment>
<dbReference type="InterPro" id="IPR008949">
    <property type="entry name" value="Isoprenoid_synthase_dom_sf"/>
</dbReference>
<protein>
    <submittedName>
        <fullName evidence="1">Uncharacterized protein</fullName>
    </submittedName>
</protein>
<dbReference type="SUPFAM" id="SSF48576">
    <property type="entry name" value="Terpenoid synthases"/>
    <property type="match status" value="1"/>
</dbReference>
<proteinExistence type="predicted"/>